<organism evidence="3 4">
    <name type="scientific">Hapsidospora chrysogenum (strain ATCC 11550 / CBS 779.69 / DSM 880 / IAM 14645 / JCM 23072 / IMI 49137)</name>
    <name type="common">Acremonium chrysogenum</name>
    <dbReference type="NCBI Taxonomy" id="857340"/>
    <lineage>
        <taxon>Eukaryota</taxon>
        <taxon>Fungi</taxon>
        <taxon>Dikarya</taxon>
        <taxon>Ascomycota</taxon>
        <taxon>Pezizomycotina</taxon>
        <taxon>Sordariomycetes</taxon>
        <taxon>Hypocreomycetidae</taxon>
        <taxon>Hypocreales</taxon>
        <taxon>Bionectriaceae</taxon>
        <taxon>Hapsidospora</taxon>
    </lineage>
</organism>
<sequence>MPNTGKPSPNCHLCRSRRVKVSQYQQHFAHPCDLGRPSCQRCIKYGAQCPGYRDQQDLMFRNASPSTLTKRKKRRADQTHPAKAQADTFSPPESTHDRIREADMVIRSPGPGTSNDLEHHHLAQPRNLTEHWTAHSIPIVLEVYSTLGFLDDMCSNYPDDGPLVWAAHLFSRTYVINLRYPTAVRNESVLESQRELANYMGKTIRAVHNALKSPEGVFRDDILATVWILANYELLVGSIRGRKSWSPWHLHTRGLYSIIKARGIQNLRSDCGRAAFWSAFSLVQIDSMLCYTPGPPEAKEWLTAIREGMYEVERRPLAVAVFMDKAAGIQSRLCGVVHRNDQKTAPSEYLGLIGELASAENEAETSLAAVPSTGDPFEAYWRSNYYTCLLSCYHLAQALINVLTHHDSCPIPLDRLKEQRDYCVQRIHGTANGILSHASRVLDTKTLRNDKSPKALFDALKIVWPLTTVHFLPSVLSVEQKSQAGMSLYFIGRELGIKQALHLSRETSAGRFPQEALAPVWNL</sequence>
<dbReference type="Proteomes" id="UP000029964">
    <property type="component" value="Unassembled WGS sequence"/>
</dbReference>
<dbReference type="InterPro" id="IPR053175">
    <property type="entry name" value="DHMBA_Reg_Transcription_Factor"/>
</dbReference>
<protein>
    <recommendedName>
        <fullName evidence="5">Zn(2)-C6 fungal-type domain-containing protein</fullName>
    </recommendedName>
</protein>
<dbReference type="EMBL" id="JPKY01000065">
    <property type="protein sequence ID" value="KFH43600.1"/>
    <property type="molecule type" value="Genomic_DNA"/>
</dbReference>
<feature type="region of interest" description="Disordered" evidence="2">
    <location>
        <begin position="64"/>
        <end position="96"/>
    </location>
</feature>
<evidence type="ECO:0008006" key="5">
    <source>
        <dbReference type="Google" id="ProtNLM"/>
    </source>
</evidence>
<reference evidence="4" key="1">
    <citation type="journal article" date="2014" name="Genome Announc.">
        <title>Genome sequence and annotation of Acremonium chrysogenum, producer of the beta-lactam antibiotic cephalosporin C.</title>
        <authorList>
            <person name="Terfehr D."/>
            <person name="Dahlmann T.A."/>
            <person name="Specht T."/>
            <person name="Zadra I."/>
            <person name="Kuernsteiner H."/>
            <person name="Kueck U."/>
        </authorList>
    </citation>
    <scope>NUCLEOTIDE SEQUENCE [LARGE SCALE GENOMIC DNA]</scope>
    <source>
        <strain evidence="4">ATCC 11550 / CBS 779.69 / DSM 880 / IAM 14645 / JCM 23072 / IMI 49137</strain>
    </source>
</reference>
<dbReference type="AlphaFoldDB" id="A0A086T2L8"/>
<comment type="caution">
    <text evidence="3">The sequence shown here is derived from an EMBL/GenBank/DDBJ whole genome shotgun (WGS) entry which is preliminary data.</text>
</comment>
<dbReference type="HOGENOM" id="CLU_025204_0_0_1"/>
<proteinExistence type="predicted"/>
<evidence type="ECO:0000313" key="3">
    <source>
        <dbReference type="EMBL" id="KFH43600.1"/>
    </source>
</evidence>
<name>A0A086T2L8_HAPC1</name>
<dbReference type="InterPro" id="IPR036864">
    <property type="entry name" value="Zn2-C6_fun-type_DNA-bd_sf"/>
</dbReference>
<evidence type="ECO:0000256" key="2">
    <source>
        <dbReference type="SAM" id="MobiDB-lite"/>
    </source>
</evidence>
<dbReference type="Gene3D" id="4.10.240.10">
    <property type="entry name" value="Zn(2)-C6 fungal-type DNA-binding domain"/>
    <property type="match status" value="1"/>
</dbReference>
<evidence type="ECO:0000256" key="1">
    <source>
        <dbReference type="ARBA" id="ARBA00023242"/>
    </source>
</evidence>
<dbReference type="PANTHER" id="PTHR38791">
    <property type="entry name" value="ZN(II)2CYS6 TRANSCRIPTION FACTOR (EUROFUNG)-RELATED-RELATED"/>
    <property type="match status" value="1"/>
</dbReference>
<dbReference type="GO" id="GO:0008270">
    <property type="term" value="F:zinc ion binding"/>
    <property type="evidence" value="ECO:0007669"/>
    <property type="project" value="InterPro"/>
</dbReference>
<dbReference type="InterPro" id="IPR001138">
    <property type="entry name" value="Zn2Cys6_DnaBD"/>
</dbReference>
<gene>
    <name evidence="3" type="ORF">ACRE_055990</name>
</gene>
<dbReference type="STRING" id="857340.A0A086T2L8"/>
<evidence type="ECO:0000313" key="4">
    <source>
        <dbReference type="Proteomes" id="UP000029964"/>
    </source>
</evidence>
<accession>A0A086T2L8</accession>
<dbReference type="OrthoDB" id="4491390at2759"/>
<dbReference type="GO" id="GO:0000981">
    <property type="term" value="F:DNA-binding transcription factor activity, RNA polymerase II-specific"/>
    <property type="evidence" value="ECO:0007669"/>
    <property type="project" value="InterPro"/>
</dbReference>
<dbReference type="CDD" id="cd00067">
    <property type="entry name" value="GAL4"/>
    <property type="match status" value="1"/>
</dbReference>
<keyword evidence="4" id="KW-1185">Reference proteome</keyword>
<keyword evidence="1" id="KW-0539">Nucleus</keyword>